<evidence type="ECO:0000256" key="9">
    <source>
        <dbReference type="ARBA" id="ARBA00022842"/>
    </source>
</evidence>
<evidence type="ECO:0000256" key="7">
    <source>
        <dbReference type="ARBA" id="ARBA00022777"/>
    </source>
</evidence>
<evidence type="ECO:0000313" key="14">
    <source>
        <dbReference type="EMBL" id="LAB72054.1"/>
    </source>
</evidence>
<dbReference type="GO" id="GO:0005829">
    <property type="term" value="C:cytosol"/>
    <property type="evidence" value="ECO:0007669"/>
    <property type="project" value="TreeGrafter"/>
</dbReference>
<feature type="binding site" evidence="12">
    <location>
        <position position="293"/>
    </location>
    <ligand>
        <name>K(+)</name>
        <dbReference type="ChEBI" id="CHEBI:29103"/>
    </ligand>
</feature>
<organism evidence="14">
    <name type="scientific">Hirondellea gigas</name>
    <dbReference type="NCBI Taxonomy" id="1518452"/>
    <lineage>
        <taxon>Eukaryota</taxon>
        <taxon>Metazoa</taxon>
        <taxon>Ecdysozoa</taxon>
        <taxon>Arthropoda</taxon>
        <taxon>Crustacea</taxon>
        <taxon>Multicrustacea</taxon>
        <taxon>Malacostraca</taxon>
        <taxon>Eumalacostraca</taxon>
        <taxon>Peracarida</taxon>
        <taxon>Amphipoda</taxon>
        <taxon>Amphilochidea</taxon>
        <taxon>Lysianassida</taxon>
        <taxon>Lysianassidira</taxon>
        <taxon>Lysianassoidea</taxon>
        <taxon>Lysianassidae</taxon>
        <taxon>Hirondellea</taxon>
    </lineage>
</organism>
<dbReference type="Pfam" id="PF00294">
    <property type="entry name" value="PfkB"/>
    <property type="match status" value="1"/>
</dbReference>
<evidence type="ECO:0000256" key="11">
    <source>
        <dbReference type="ARBA" id="ARBA00023277"/>
    </source>
</evidence>
<evidence type="ECO:0000256" key="4">
    <source>
        <dbReference type="ARBA" id="ARBA00022679"/>
    </source>
</evidence>
<feature type="binding site" evidence="12">
    <location>
        <position position="143"/>
    </location>
    <ligand>
        <name>substrate</name>
    </ligand>
</feature>
<dbReference type="InterPro" id="IPR002173">
    <property type="entry name" value="Carboh/pur_kinase_PfkB_CS"/>
</dbReference>
<dbReference type="InterPro" id="IPR029056">
    <property type="entry name" value="Ribokinase-like"/>
</dbReference>
<feature type="binding site" evidence="12">
    <location>
        <begin position="12"/>
        <end position="14"/>
    </location>
    <ligand>
        <name>substrate</name>
    </ligand>
</feature>
<evidence type="ECO:0000256" key="3">
    <source>
        <dbReference type="ARBA" id="ARBA00016943"/>
    </source>
</evidence>
<comment type="subunit">
    <text evidence="12">Homodimer.</text>
</comment>
<dbReference type="PRINTS" id="PR00990">
    <property type="entry name" value="RIBOKINASE"/>
</dbReference>
<dbReference type="GO" id="GO:0019303">
    <property type="term" value="P:D-ribose catabolic process"/>
    <property type="evidence" value="ECO:0007669"/>
    <property type="project" value="UniProtKB-UniRule"/>
</dbReference>
<comment type="catalytic activity">
    <reaction evidence="12">
        <text>D-ribose + ATP = D-ribose 5-phosphate + ADP + H(+)</text>
        <dbReference type="Rhea" id="RHEA:13697"/>
        <dbReference type="ChEBI" id="CHEBI:15378"/>
        <dbReference type="ChEBI" id="CHEBI:30616"/>
        <dbReference type="ChEBI" id="CHEBI:47013"/>
        <dbReference type="ChEBI" id="CHEBI:78346"/>
        <dbReference type="ChEBI" id="CHEBI:456216"/>
        <dbReference type="EC" id="2.7.1.15"/>
    </reaction>
</comment>
<keyword evidence="9 12" id="KW-0460">Magnesium</keyword>
<evidence type="ECO:0000259" key="13">
    <source>
        <dbReference type="Pfam" id="PF00294"/>
    </source>
</evidence>
<dbReference type="InterPro" id="IPR011611">
    <property type="entry name" value="PfkB_dom"/>
</dbReference>
<comment type="caution">
    <text evidence="12">Lacks conserved residue(s) required for the propagation of feature annotation.</text>
</comment>
<dbReference type="PROSITE" id="PS00584">
    <property type="entry name" value="PFKB_KINASES_2"/>
    <property type="match status" value="1"/>
</dbReference>
<keyword evidence="12" id="KW-0539">Nucleus</keyword>
<dbReference type="InterPro" id="IPR002139">
    <property type="entry name" value="Ribo/fructo_kinase"/>
</dbReference>
<sequence>MSKAIVVLGSCIVDNITYVSTFPRKGETVVGRRVATGCGGKGANQAVAAARLGGNVRLIGKVGDDSMGRFYLEELRRSSGGVDSDLVTVSKEDSTGTASITVDDAGENTIIIVPGANESMTLQELEAVRSVIEQAALLVCQCEVNMAVTQQALLIAKQAGVRTLMNAAPATAELPDEVIQNSHFFCVNETEAQTLLGMKVTGPGDAADACKRLVEEKGCHTAVITLGGQGCVYHTRDGHGGHVPTVPVTATDTTGAGDCFVGAMAYYLAEVRELALPEILRRCCLVAAVAVQHPGTQTSFPYKQQLPAELFS</sequence>
<evidence type="ECO:0000256" key="5">
    <source>
        <dbReference type="ARBA" id="ARBA00022723"/>
    </source>
</evidence>
<evidence type="ECO:0000256" key="2">
    <source>
        <dbReference type="ARBA" id="ARBA00012035"/>
    </source>
</evidence>
<dbReference type="PANTHER" id="PTHR10584:SF166">
    <property type="entry name" value="RIBOKINASE"/>
    <property type="match status" value="1"/>
</dbReference>
<feature type="binding site" evidence="12">
    <location>
        <begin position="225"/>
        <end position="230"/>
    </location>
    <ligand>
        <name>ATP</name>
        <dbReference type="ChEBI" id="CHEBI:30616"/>
    </ligand>
</feature>
<keyword evidence="8 12" id="KW-0067">ATP-binding</keyword>
<feature type="binding site" evidence="12">
    <location>
        <begin position="257"/>
        <end position="258"/>
    </location>
    <ligand>
        <name>ATP</name>
        <dbReference type="ChEBI" id="CHEBI:30616"/>
    </ligand>
</feature>
<keyword evidence="5 12" id="KW-0479">Metal-binding</keyword>
<dbReference type="GO" id="GO:0005634">
    <property type="term" value="C:nucleus"/>
    <property type="evidence" value="ECO:0007669"/>
    <property type="project" value="UniProtKB-SubCell"/>
</dbReference>
<proteinExistence type="evidence at transcript level"/>
<dbReference type="GO" id="GO:0005524">
    <property type="term" value="F:ATP binding"/>
    <property type="evidence" value="ECO:0007669"/>
    <property type="project" value="UniProtKB-UniRule"/>
</dbReference>
<feature type="binding site" evidence="12">
    <location>
        <position position="252"/>
    </location>
    <ligand>
        <name>K(+)</name>
        <dbReference type="ChEBI" id="CHEBI:29103"/>
    </ligand>
</feature>
<comment type="subcellular location">
    <subcellularLocation>
        <location evidence="12">Cytoplasm</location>
    </subcellularLocation>
    <subcellularLocation>
        <location evidence="12">Nucleus</location>
    </subcellularLocation>
</comment>
<comment type="similarity">
    <text evidence="12">Belongs to the carbohydrate kinase PfkB family. Ribokinase subfamily.</text>
</comment>
<accession>A0A2P2IDH1</accession>
<dbReference type="SUPFAM" id="SSF53613">
    <property type="entry name" value="Ribokinase-like"/>
    <property type="match status" value="1"/>
</dbReference>
<comment type="similarity">
    <text evidence="1">Belongs to the carbohydrate kinase pfkB family.</text>
</comment>
<protein>
    <recommendedName>
        <fullName evidence="3 12">Ribokinase</fullName>
        <shortName evidence="12">RK</shortName>
        <ecNumber evidence="2 12">2.7.1.15</ecNumber>
    </recommendedName>
</protein>
<feature type="domain" description="Carbohydrate kinase PfkB" evidence="13">
    <location>
        <begin position="4"/>
        <end position="301"/>
    </location>
</feature>
<dbReference type="PANTHER" id="PTHR10584">
    <property type="entry name" value="SUGAR KINASE"/>
    <property type="match status" value="1"/>
</dbReference>
<feature type="binding site" evidence="12">
    <location>
        <position position="258"/>
    </location>
    <ligand>
        <name>substrate</name>
    </ligand>
</feature>
<dbReference type="EC" id="2.7.1.15" evidence="2 12"/>
<dbReference type="HAMAP" id="MF_01987">
    <property type="entry name" value="Ribokinase"/>
    <property type="match status" value="1"/>
</dbReference>
<dbReference type="UniPathway" id="UPA00916">
    <property type="reaction ID" value="UER00889"/>
</dbReference>
<dbReference type="CDD" id="cd01174">
    <property type="entry name" value="ribokinase"/>
    <property type="match status" value="1"/>
</dbReference>
<dbReference type="GO" id="GO:0046872">
    <property type="term" value="F:metal ion binding"/>
    <property type="evidence" value="ECO:0007669"/>
    <property type="project" value="UniProtKB-KW"/>
</dbReference>
<comment type="pathway">
    <text evidence="12">Carbohydrate metabolism; D-ribose degradation; D-ribose 5-phosphate from beta-D-ribopyranose: step 2/2.</text>
</comment>
<feature type="binding site" evidence="12">
    <location>
        <begin position="40"/>
        <end position="44"/>
    </location>
    <ligand>
        <name>substrate</name>
    </ligand>
</feature>
<evidence type="ECO:0000256" key="12">
    <source>
        <dbReference type="HAMAP-Rule" id="MF_03215"/>
    </source>
</evidence>
<keyword evidence="4 12" id="KW-0808">Transferase</keyword>
<keyword evidence="7 12" id="KW-0418">Kinase</keyword>
<comment type="cofactor">
    <cofactor evidence="12">
        <name>Mg(2+)</name>
        <dbReference type="ChEBI" id="CHEBI:18420"/>
    </cofactor>
    <text evidence="12">Requires a divalent cation, most likely magnesium in vivo, as an electrophilic catalyst to aid phosphoryl group transfer. It is the chelate of the metal and the nucleotide that is the actual substrate.</text>
</comment>
<evidence type="ECO:0000256" key="10">
    <source>
        <dbReference type="ARBA" id="ARBA00022958"/>
    </source>
</evidence>
<comment type="function">
    <text evidence="12">Catalyzes the phosphorylation of ribose at O-5 in a reaction requiring ATP and magnesium. The resulting D-ribose-5-phosphate can then be used either for sythesis of nucleotides, histidine, and tryptophan, or as a component of the pentose phosphate pathway.</text>
</comment>
<evidence type="ECO:0000256" key="6">
    <source>
        <dbReference type="ARBA" id="ARBA00022741"/>
    </source>
</evidence>
<dbReference type="NCBIfam" id="TIGR02152">
    <property type="entry name" value="D_ribokin_bact"/>
    <property type="match status" value="1"/>
</dbReference>
<evidence type="ECO:0000256" key="8">
    <source>
        <dbReference type="ARBA" id="ARBA00022840"/>
    </source>
</evidence>
<evidence type="ECO:0000256" key="1">
    <source>
        <dbReference type="ARBA" id="ARBA00005380"/>
    </source>
</evidence>
<feature type="binding site" evidence="12">
    <location>
        <position position="245"/>
    </location>
    <ligand>
        <name>ATP</name>
        <dbReference type="ChEBI" id="CHEBI:30616"/>
    </ligand>
</feature>
<keyword evidence="12" id="KW-0963">Cytoplasm</keyword>
<feature type="active site" description="Proton acceptor" evidence="12">
    <location>
        <position position="258"/>
    </location>
</feature>
<feature type="binding site" evidence="12">
    <location>
        <position position="290"/>
    </location>
    <ligand>
        <name>K(+)</name>
        <dbReference type="ChEBI" id="CHEBI:29103"/>
    </ligand>
</feature>
<dbReference type="AlphaFoldDB" id="A0A2P2IDH1"/>
<feature type="binding site" evidence="12">
    <location>
        <position position="188"/>
    </location>
    <ligand>
        <name>ATP</name>
        <dbReference type="ChEBI" id="CHEBI:30616"/>
    </ligand>
</feature>
<dbReference type="GO" id="GO:0004747">
    <property type="term" value="F:ribokinase activity"/>
    <property type="evidence" value="ECO:0007669"/>
    <property type="project" value="UniProtKB-UniRule"/>
</dbReference>
<dbReference type="InterPro" id="IPR011877">
    <property type="entry name" value="Ribokinase"/>
</dbReference>
<dbReference type="EMBL" id="IACF01006471">
    <property type="protein sequence ID" value="LAB72054.1"/>
    <property type="molecule type" value="mRNA"/>
</dbReference>
<feature type="binding site" evidence="12">
    <location>
        <position position="299"/>
    </location>
    <ligand>
        <name>K(+)</name>
        <dbReference type="ChEBI" id="CHEBI:29103"/>
    </ligand>
</feature>
<feature type="binding site" evidence="12">
    <location>
        <position position="254"/>
    </location>
    <ligand>
        <name>K(+)</name>
        <dbReference type="ChEBI" id="CHEBI:29103"/>
    </ligand>
</feature>
<feature type="binding site" evidence="12">
    <location>
        <position position="295"/>
    </location>
    <ligand>
        <name>K(+)</name>
        <dbReference type="ChEBI" id="CHEBI:29103"/>
    </ligand>
</feature>
<comment type="activity regulation">
    <text evidence="12">Activated by a monovalent cation that binds near, but not in, the active site. The most likely occupant of the site in vivo is potassium. Ion binding induces a conformational change that may alter substrate affinity.</text>
</comment>
<keyword evidence="11 12" id="KW-0119">Carbohydrate metabolism</keyword>
<keyword evidence="6 12" id="KW-0547">Nucleotide-binding</keyword>
<dbReference type="Gene3D" id="3.40.1190.20">
    <property type="match status" value="1"/>
</dbReference>
<name>A0A2P2IDH1_9CRUS</name>
<reference evidence="14" key="1">
    <citation type="journal article" date="2018" name="Biosci. Biotechnol. Biochem.">
        <title>Polysaccharide hydrolase of the hadal zone amphipods Hirondellea gigas.</title>
        <authorList>
            <person name="Kobayashi H."/>
            <person name="Nagahama T."/>
            <person name="Arai W."/>
            <person name="Sasagawa Y."/>
            <person name="Umeda M."/>
            <person name="Hayashi T."/>
            <person name="Nikaido I."/>
            <person name="Watanabe H."/>
            <person name="Oguri K."/>
            <person name="Kitazato H."/>
            <person name="Fujioka K."/>
            <person name="Kido Y."/>
            <person name="Takami H."/>
        </authorList>
    </citation>
    <scope>NUCLEOTIDE SEQUENCE</scope>
    <source>
        <tissue evidence="14">Whole body</tissue>
    </source>
</reference>
<keyword evidence="10 12" id="KW-0630">Potassium</keyword>